<dbReference type="RefSeq" id="WP_349431578.1">
    <property type="nucleotide sequence ID" value="NZ_CP157743.1"/>
</dbReference>
<protein>
    <submittedName>
        <fullName evidence="2">PilZ domain-containing protein</fullName>
    </submittedName>
</protein>
<evidence type="ECO:0000313" key="2">
    <source>
        <dbReference type="EMBL" id="XBS20303.1"/>
    </source>
</evidence>
<gene>
    <name evidence="2" type="ORF">Q9L42_018450</name>
</gene>
<reference evidence="2 3" key="1">
    <citation type="journal article" date="2024" name="Microbiology">
        <title>Methylomarinum rosea sp. nov., a novel halophilic methanotrophic bacterium from the hypersaline Lake Elton.</title>
        <authorList>
            <person name="Suleimanov R.Z."/>
            <person name="Oshkin I.Y."/>
            <person name="Danilova O.V."/>
            <person name="Suzina N.E."/>
            <person name="Dedysh S.N."/>
        </authorList>
    </citation>
    <scope>NUCLEOTIDE SEQUENCE [LARGE SCALE GENOMIC DNA]</scope>
    <source>
        <strain evidence="2 3">Ch1-1</strain>
    </source>
</reference>
<dbReference type="Gene3D" id="2.40.10.220">
    <property type="entry name" value="predicted glycosyltransferase like domains"/>
    <property type="match status" value="1"/>
</dbReference>
<dbReference type="SUPFAM" id="SSF141371">
    <property type="entry name" value="PilZ domain-like"/>
    <property type="match status" value="1"/>
</dbReference>
<name>A0AAU7NTL6_9GAMM</name>
<dbReference type="GO" id="GO:0035438">
    <property type="term" value="F:cyclic-di-GMP binding"/>
    <property type="evidence" value="ECO:0007669"/>
    <property type="project" value="InterPro"/>
</dbReference>
<dbReference type="Proteomes" id="UP001225378">
    <property type="component" value="Chromosome"/>
</dbReference>
<accession>A0AAU7NTL6</accession>
<evidence type="ECO:0000259" key="1">
    <source>
        <dbReference type="Pfam" id="PF07238"/>
    </source>
</evidence>
<keyword evidence="3" id="KW-1185">Reference proteome</keyword>
<feature type="domain" description="PilZ" evidence="1">
    <location>
        <begin position="31"/>
        <end position="126"/>
    </location>
</feature>
<dbReference type="InterPro" id="IPR009875">
    <property type="entry name" value="PilZ_domain"/>
</dbReference>
<dbReference type="AlphaFoldDB" id="A0AAU7NTL6"/>
<organism evidence="2 3">
    <name type="scientific">Methylomarinum roseum</name>
    <dbReference type="NCBI Taxonomy" id="3067653"/>
    <lineage>
        <taxon>Bacteria</taxon>
        <taxon>Pseudomonadati</taxon>
        <taxon>Pseudomonadota</taxon>
        <taxon>Gammaproteobacteria</taxon>
        <taxon>Methylococcales</taxon>
        <taxon>Methylococcaceae</taxon>
        <taxon>Methylomarinum</taxon>
    </lineage>
</organism>
<sequence>MTMMSEEIDDLATDNDLFAVDMSASIENNKRTAVRYVRDDIAAALAKKSMLKTSEFSVQLIDISSKGALVACPQKLAINKKVTLRLSFNDGKEFVIAASVIHARNAPEKQYGLKFSRYNNELGEHLLSSQSDLIFK</sequence>
<proteinExistence type="predicted"/>
<dbReference type="KEGG" id="mech:Q9L42_018450"/>
<dbReference type="Pfam" id="PF07238">
    <property type="entry name" value="PilZ"/>
    <property type="match status" value="1"/>
</dbReference>
<evidence type="ECO:0000313" key="3">
    <source>
        <dbReference type="Proteomes" id="UP001225378"/>
    </source>
</evidence>
<dbReference type="EMBL" id="CP157743">
    <property type="protein sequence ID" value="XBS20303.1"/>
    <property type="molecule type" value="Genomic_DNA"/>
</dbReference>